<dbReference type="RefSeq" id="WP_084113644.1">
    <property type="nucleotide sequence ID" value="NZ_FWXH01000002.1"/>
</dbReference>
<dbReference type="STRING" id="1121291.SAMN02745134_00458"/>
<organism evidence="8 9">
    <name type="scientific">Clostridium acidisoli DSM 12555</name>
    <dbReference type="NCBI Taxonomy" id="1121291"/>
    <lineage>
        <taxon>Bacteria</taxon>
        <taxon>Bacillati</taxon>
        <taxon>Bacillota</taxon>
        <taxon>Clostridia</taxon>
        <taxon>Eubacteriales</taxon>
        <taxon>Clostridiaceae</taxon>
        <taxon>Clostridium</taxon>
    </lineage>
</organism>
<evidence type="ECO:0000256" key="5">
    <source>
        <dbReference type="ARBA" id="ARBA00093765"/>
    </source>
</evidence>
<reference evidence="8 9" key="1">
    <citation type="submission" date="2017-04" db="EMBL/GenBank/DDBJ databases">
        <authorList>
            <person name="Afonso C.L."/>
            <person name="Miller P.J."/>
            <person name="Scott M.A."/>
            <person name="Spackman E."/>
            <person name="Goraichik I."/>
            <person name="Dimitrov K.M."/>
            <person name="Suarez D.L."/>
            <person name="Swayne D.E."/>
        </authorList>
    </citation>
    <scope>NUCLEOTIDE SEQUENCE [LARGE SCALE GENOMIC DNA]</scope>
    <source>
        <strain evidence="8 9">DSM 12555</strain>
    </source>
</reference>
<sequence length="116" mass="13679">MKDTKVLVSEYREKTADMLKAIEEEKYDRLNNLIQERQEILDIFKKTPKGYSANDITKEFQDNDLFSLDKEVIELTKKHFINVKEKLESINSNMGINKAYKKGFSGNSIFFNKKIY</sequence>
<keyword evidence="2" id="KW-0963">Cytoplasm</keyword>
<dbReference type="Pfam" id="PF05400">
    <property type="entry name" value="FliT"/>
    <property type="match status" value="1"/>
</dbReference>
<evidence type="ECO:0000256" key="4">
    <source>
        <dbReference type="ARBA" id="ARBA00023186"/>
    </source>
</evidence>
<evidence type="ECO:0000256" key="3">
    <source>
        <dbReference type="ARBA" id="ARBA00022795"/>
    </source>
</evidence>
<gene>
    <name evidence="8" type="ORF">SAMN02745134_00458</name>
</gene>
<evidence type="ECO:0000256" key="7">
    <source>
        <dbReference type="ARBA" id="ARBA00093797"/>
    </source>
</evidence>
<dbReference type="InterPro" id="IPR008622">
    <property type="entry name" value="FliT"/>
</dbReference>
<evidence type="ECO:0000256" key="2">
    <source>
        <dbReference type="ARBA" id="ARBA00022490"/>
    </source>
</evidence>
<evidence type="ECO:0000313" key="9">
    <source>
        <dbReference type="Proteomes" id="UP000192468"/>
    </source>
</evidence>
<dbReference type="AlphaFoldDB" id="A0A1W1X1Z2"/>
<keyword evidence="4" id="KW-0143">Chaperone</keyword>
<comment type="function">
    <text evidence="5">May act as an export chaperone for the filament capping protein FliD.</text>
</comment>
<comment type="subcellular location">
    <subcellularLocation>
        <location evidence="1">Cytoplasm</location>
        <location evidence="1">Cytosol</location>
    </subcellularLocation>
</comment>
<name>A0A1W1X1Z2_9CLOT</name>
<protein>
    <recommendedName>
        <fullName evidence="7">Flagellar protein FliT</fullName>
    </recommendedName>
</protein>
<proteinExistence type="inferred from homology"/>
<evidence type="ECO:0000256" key="6">
    <source>
        <dbReference type="ARBA" id="ARBA00093785"/>
    </source>
</evidence>
<evidence type="ECO:0000313" key="8">
    <source>
        <dbReference type="EMBL" id="SMC17915.1"/>
    </source>
</evidence>
<comment type="similarity">
    <text evidence="6">Belongs to the bacillales FliT family.</text>
</comment>
<dbReference type="EMBL" id="FWXH01000002">
    <property type="protein sequence ID" value="SMC17915.1"/>
    <property type="molecule type" value="Genomic_DNA"/>
</dbReference>
<dbReference type="OrthoDB" id="1910548at2"/>
<evidence type="ECO:0000256" key="1">
    <source>
        <dbReference type="ARBA" id="ARBA00004514"/>
    </source>
</evidence>
<keyword evidence="9" id="KW-1185">Reference proteome</keyword>
<dbReference type="Proteomes" id="UP000192468">
    <property type="component" value="Unassembled WGS sequence"/>
</dbReference>
<keyword evidence="3" id="KW-1005">Bacterial flagellum biogenesis</keyword>
<accession>A0A1W1X1Z2</accession>